<evidence type="ECO:0000313" key="2">
    <source>
        <dbReference type="Proteomes" id="UP000198847"/>
    </source>
</evidence>
<protein>
    <recommendedName>
        <fullName evidence="3">Polysaccharide deacetylase</fullName>
    </recommendedName>
</protein>
<dbReference type="Gene3D" id="3.20.20.370">
    <property type="entry name" value="Glycoside hydrolase/deacetylase"/>
    <property type="match status" value="1"/>
</dbReference>
<reference evidence="1 2" key="1">
    <citation type="submission" date="2016-10" db="EMBL/GenBank/DDBJ databases">
        <authorList>
            <person name="de Groot N.N."/>
        </authorList>
    </citation>
    <scope>NUCLEOTIDE SEQUENCE [LARGE SCALE GENOMIC DNA]</scope>
    <source>
        <strain evidence="1 2">DSM 13305</strain>
    </source>
</reference>
<keyword evidence="2" id="KW-1185">Reference proteome</keyword>
<proteinExistence type="predicted"/>
<dbReference type="EMBL" id="FODY01000004">
    <property type="protein sequence ID" value="SEO72317.1"/>
    <property type="molecule type" value="Genomic_DNA"/>
</dbReference>
<evidence type="ECO:0000313" key="1">
    <source>
        <dbReference type="EMBL" id="SEO72317.1"/>
    </source>
</evidence>
<dbReference type="InterPro" id="IPR011330">
    <property type="entry name" value="Glyco_hydro/deAcase_b/a-brl"/>
</dbReference>
<dbReference type="AlphaFoldDB" id="A0A1H8S197"/>
<dbReference type="RefSeq" id="WP_091744522.1">
    <property type="nucleotide sequence ID" value="NZ_FODY01000004.1"/>
</dbReference>
<evidence type="ECO:0008006" key="3">
    <source>
        <dbReference type="Google" id="ProtNLM"/>
    </source>
</evidence>
<dbReference type="GO" id="GO:0005975">
    <property type="term" value="P:carbohydrate metabolic process"/>
    <property type="evidence" value="ECO:0007669"/>
    <property type="project" value="InterPro"/>
</dbReference>
<accession>A0A1H8S197</accession>
<sequence>MKRILVTCDTEIGELTNIDNAFEIFIEGNVLSKTVGYTFINEIANEYKAIVTHFVDVYPCETIGDKKFAALCSSIMENGHKIELHTHPSRKFNLRRRYLHQYNEKEQQKIISFGKKKIYEWTGYETKVHRAGGYGINRDTFKVLESEGIIIDTSYLQGNEACLYRDGRYNAPFLVNGIIEIPITVYRRDTIYWPMISRKYYQKLDFRYGSTAQEILSVISRMPLDSVIVLFLHSFNFLKIPYNFRTKKYGEITINDKLIEEYHKVLQGIKQNEDCVFCSFSDINLDEQYDDFLVHIRQGGHWGAVLRRRFDNIMGKGNI</sequence>
<organism evidence="1 2">
    <name type="scientific">Propionispora vibrioides</name>
    <dbReference type="NCBI Taxonomy" id="112903"/>
    <lineage>
        <taxon>Bacteria</taxon>
        <taxon>Bacillati</taxon>
        <taxon>Bacillota</taxon>
        <taxon>Negativicutes</taxon>
        <taxon>Selenomonadales</taxon>
        <taxon>Sporomusaceae</taxon>
        <taxon>Propionispora</taxon>
    </lineage>
</organism>
<gene>
    <name evidence="1" type="ORF">SAMN04490178_104154</name>
</gene>
<dbReference type="Proteomes" id="UP000198847">
    <property type="component" value="Unassembled WGS sequence"/>
</dbReference>
<dbReference type="SUPFAM" id="SSF88713">
    <property type="entry name" value="Glycoside hydrolase/deacetylase"/>
    <property type="match status" value="1"/>
</dbReference>
<dbReference type="STRING" id="112903.SAMN04490178_104154"/>
<dbReference type="OrthoDB" id="1676522at2"/>
<name>A0A1H8S197_9FIRM</name>